<evidence type="ECO:0000256" key="3">
    <source>
        <dbReference type="ARBA" id="ARBA00016337"/>
    </source>
</evidence>
<dbReference type="SUPFAM" id="SSF143631">
    <property type="entry name" value="ApbE-like"/>
    <property type="match status" value="1"/>
</dbReference>
<dbReference type="Pfam" id="PF02424">
    <property type="entry name" value="ApbE"/>
    <property type="match status" value="1"/>
</dbReference>
<evidence type="ECO:0000256" key="4">
    <source>
        <dbReference type="ARBA" id="ARBA00022630"/>
    </source>
</evidence>
<evidence type="ECO:0000256" key="6">
    <source>
        <dbReference type="ARBA" id="ARBA00022723"/>
    </source>
</evidence>
<evidence type="ECO:0000256" key="9">
    <source>
        <dbReference type="ARBA" id="ARBA00031306"/>
    </source>
</evidence>
<name>A0ABT1SBJ6_9FIRM</name>
<keyword evidence="12" id="KW-0472">Membrane</keyword>
<evidence type="ECO:0000256" key="1">
    <source>
        <dbReference type="ARBA" id="ARBA00001946"/>
    </source>
</evidence>
<keyword evidence="12" id="KW-0449">Lipoprotein</keyword>
<dbReference type="PANTHER" id="PTHR30040">
    <property type="entry name" value="THIAMINE BIOSYNTHESIS LIPOPROTEIN APBE"/>
    <property type="match status" value="1"/>
</dbReference>
<dbReference type="PANTHER" id="PTHR30040:SF2">
    <property type="entry name" value="FAD:PROTEIN FMN TRANSFERASE"/>
    <property type="match status" value="1"/>
</dbReference>
<proteinExistence type="inferred from homology"/>
<comment type="similarity">
    <text evidence="11 12">Belongs to the ApbE family.</text>
</comment>
<keyword evidence="8 11" id="KW-0460">Magnesium</keyword>
<keyword evidence="7 11" id="KW-0274">FAD</keyword>
<keyword evidence="12" id="KW-0997">Cell inner membrane</keyword>
<gene>
    <name evidence="13" type="ORF">NE686_11530</name>
</gene>
<dbReference type="Gene3D" id="3.10.520.10">
    <property type="entry name" value="ApbE-like domains"/>
    <property type="match status" value="1"/>
</dbReference>
<evidence type="ECO:0000256" key="5">
    <source>
        <dbReference type="ARBA" id="ARBA00022679"/>
    </source>
</evidence>
<comment type="catalytic activity">
    <reaction evidence="10 11 12">
        <text>L-threonyl-[protein] + FAD = FMN-L-threonyl-[protein] + AMP + H(+)</text>
        <dbReference type="Rhea" id="RHEA:36847"/>
        <dbReference type="Rhea" id="RHEA-COMP:11060"/>
        <dbReference type="Rhea" id="RHEA-COMP:11061"/>
        <dbReference type="ChEBI" id="CHEBI:15378"/>
        <dbReference type="ChEBI" id="CHEBI:30013"/>
        <dbReference type="ChEBI" id="CHEBI:57692"/>
        <dbReference type="ChEBI" id="CHEBI:74257"/>
        <dbReference type="ChEBI" id="CHEBI:456215"/>
        <dbReference type="EC" id="2.7.1.180"/>
    </reaction>
</comment>
<keyword evidence="4 11" id="KW-0285">Flavoprotein</keyword>
<keyword evidence="6 11" id="KW-0479">Metal-binding</keyword>
<comment type="cofactor">
    <cofactor evidence="1 12">
        <name>Mg(2+)</name>
        <dbReference type="ChEBI" id="CHEBI:18420"/>
    </cofactor>
</comment>
<dbReference type="RefSeq" id="WP_256311618.1">
    <property type="nucleotide sequence ID" value="NZ_JANGAC010000008.1"/>
</dbReference>
<dbReference type="InterPro" id="IPR003374">
    <property type="entry name" value="ApbE-like_sf"/>
</dbReference>
<keyword evidence="12" id="KW-1003">Cell membrane</keyword>
<dbReference type="EMBL" id="JANGAC010000008">
    <property type="protein sequence ID" value="MCQ4923722.1"/>
    <property type="molecule type" value="Genomic_DNA"/>
</dbReference>
<accession>A0ABT1SBJ6</accession>
<reference evidence="13 14" key="1">
    <citation type="submission" date="2022-06" db="EMBL/GenBank/DDBJ databases">
        <title>Isolation of gut microbiota from human fecal samples.</title>
        <authorList>
            <person name="Pamer E.G."/>
            <person name="Barat B."/>
            <person name="Waligurski E."/>
            <person name="Medina S."/>
            <person name="Paddock L."/>
            <person name="Mostad J."/>
        </authorList>
    </citation>
    <scope>NUCLEOTIDE SEQUENCE [LARGE SCALE GENOMIC DNA]</scope>
    <source>
        <strain evidence="13 14">DFI.7.95</strain>
    </source>
</reference>
<comment type="caution">
    <text evidence="13">The sequence shown here is derived from an EMBL/GenBank/DDBJ whole genome shotgun (WGS) entry which is preliminary data.</text>
</comment>
<protein>
    <recommendedName>
        <fullName evidence="3 11">FAD:protein FMN transferase</fullName>
        <ecNumber evidence="2 11">2.7.1.180</ecNumber>
    </recommendedName>
    <alternativeName>
        <fullName evidence="9 11">Flavin transferase</fullName>
    </alternativeName>
</protein>
<dbReference type="PIRSF" id="PIRSF006268">
    <property type="entry name" value="ApbE"/>
    <property type="match status" value="1"/>
</dbReference>
<dbReference type="PROSITE" id="PS51257">
    <property type="entry name" value="PROKAR_LIPOPROTEIN"/>
    <property type="match status" value="1"/>
</dbReference>
<keyword evidence="5 11" id="KW-0808">Transferase</keyword>
<dbReference type="InterPro" id="IPR024932">
    <property type="entry name" value="ApbE"/>
</dbReference>
<evidence type="ECO:0000256" key="7">
    <source>
        <dbReference type="ARBA" id="ARBA00022827"/>
    </source>
</evidence>
<comment type="function">
    <text evidence="12">Flavin transferase that catalyzes the transfer of the FMN moiety of FAD and its covalent binding to the hydroxyl group of a threonine residue in a target flavoprotein.</text>
</comment>
<evidence type="ECO:0000256" key="10">
    <source>
        <dbReference type="ARBA" id="ARBA00048540"/>
    </source>
</evidence>
<organism evidence="13 14">
    <name type="scientific">Tissierella carlieri</name>
    <dbReference type="NCBI Taxonomy" id="689904"/>
    <lineage>
        <taxon>Bacteria</taxon>
        <taxon>Bacillati</taxon>
        <taxon>Bacillota</taxon>
        <taxon>Tissierellia</taxon>
        <taxon>Tissierellales</taxon>
        <taxon>Tissierellaceae</taxon>
        <taxon>Tissierella</taxon>
    </lineage>
</organism>
<evidence type="ECO:0000256" key="11">
    <source>
        <dbReference type="PIRNR" id="PIRNR006268"/>
    </source>
</evidence>
<comment type="subcellular location">
    <subcellularLocation>
        <location evidence="12">Cell inner membrane</location>
        <topology evidence="12">Lipid-anchor</topology>
        <orientation evidence="12">Periplasmic side</orientation>
    </subcellularLocation>
</comment>
<keyword evidence="14" id="KW-1185">Reference proteome</keyword>
<evidence type="ECO:0000313" key="13">
    <source>
        <dbReference type="EMBL" id="MCQ4923722.1"/>
    </source>
</evidence>
<dbReference type="Proteomes" id="UP001524478">
    <property type="component" value="Unassembled WGS sequence"/>
</dbReference>
<evidence type="ECO:0000256" key="2">
    <source>
        <dbReference type="ARBA" id="ARBA00011955"/>
    </source>
</evidence>
<evidence type="ECO:0000313" key="14">
    <source>
        <dbReference type="Proteomes" id="UP001524478"/>
    </source>
</evidence>
<dbReference type="GO" id="GO:0016740">
    <property type="term" value="F:transferase activity"/>
    <property type="evidence" value="ECO:0007669"/>
    <property type="project" value="UniProtKB-KW"/>
</dbReference>
<dbReference type="EC" id="2.7.1.180" evidence="2 11"/>
<evidence type="ECO:0000256" key="8">
    <source>
        <dbReference type="ARBA" id="ARBA00022842"/>
    </source>
</evidence>
<evidence type="ECO:0000256" key="12">
    <source>
        <dbReference type="RuleBase" id="RU363002"/>
    </source>
</evidence>
<sequence>MRRKRHIGLIIFLVLMLATTGCIKKQDSKGAKLPQGSEPISRTEFLMDTVMTIKLYDKADEKILDKTFSRLEEIESRMSATLKDSDVSKINDNAGIKPVTVSEDTYFVIKEAKYYAEISNGAYDSTIGPLVDLWNIVSGEKEREFIPSDKEIEEKKALVNYKNLELLDNNQIFLKEKNMKINLGGIVKGYAADEVKRILTENGVNTAIIDLGGNVFAHGEKLDGSSWNIGIQNPFELTGNYLGIIQVKDKSIVTSGDYERFFEYKEKRYHHILDAKTGYPSENEITGVSIISSKSIDGDALSTTLFVLGLDRGMELVNSLESVEAIFVTKDKSVYLTENLKDKFTLKDGNTSFTIKEY</sequence>